<dbReference type="InterPro" id="IPR025398">
    <property type="entry name" value="DUF4371"/>
</dbReference>
<dbReference type="Proteomes" id="UP000694700">
    <property type="component" value="Unplaced"/>
</dbReference>
<feature type="region of interest" description="Disordered" evidence="1">
    <location>
        <begin position="1"/>
        <end position="35"/>
    </location>
</feature>
<dbReference type="SUPFAM" id="SSF53098">
    <property type="entry name" value="Ribonuclease H-like"/>
    <property type="match status" value="1"/>
</dbReference>
<feature type="compositionally biased region" description="Acidic residues" evidence="1">
    <location>
        <begin position="8"/>
        <end position="19"/>
    </location>
</feature>
<sequence length="748" mass="85308">GTSFPPYGDEEDLGEDEDVRDVVNEDTSRPDVPLKPVDHFTLSTDPELWGDLTELMIELAISKGSAAYHNRAAKYPASAQDTGMKKRFLTNDLLQCHLPNKQVVSRDWLIYSPSAGMVYCFACKLLSLQQNAFTSGYADWKHPERVSAHEKSASHRESMLAFLRRSRNVGTVDALLRQQRDDEAKYWREVLQRVVAVIKFLSVRGLAFRGEDELLGSLRNGNYLGLLELIAEFDPFLKEHLEKYGQKGRGTTSYLSSTVCDELICLMGEKVKRRIASELQHAKYFSIITDSTPDMSHTDQLTFIFRCVSDEGEVVERTHTGESLADCVVKMINDLELDLSNCRGQSYDTASNMSGKYNGLQAHLKKRIPLIHYVPCAAHSLNLVGVNSIEDSCPHARNFFDLLQSLYVFCAKSTHRWDKIFHNTDVIRTLKPLSNTRWTCRADSTKALKENYKAIREALGRFSIDPEEKGDARREARSLCTQLDKLETAVMTNVWDSILTRFKATTETLQKHDITLDNAERLLESLHSYVASQRDQFEKYENAARDIEGVTHLYEEETKRVKKRKYFPDESGEMETYNVILDKLLSCLAKRIGAYTELNKLFIVLFNNDTDCDSVHKCAAALSSKYSDDLDKDFGEELIQFKTFVQEEKTRSPKIMLQLLHRHGLQTTFPSVFVALRIFLTLPVTNAEGERSFSRLKRVKNELRTTMTQKRLTALSLLTIESDLVKEMNIGDVVDTFACAKSRKKQFC</sequence>
<dbReference type="Pfam" id="PF14291">
    <property type="entry name" value="DUF4371"/>
    <property type="match status" value="1"/>
</dbReference>
<dbReference type="GO" id="GO:0046983">
    <property type="term" value="F:protein dimerization activity"/>
    <property type="evidence" value="ECO:0007669"/>
    <property type="project" value="InterPro"/>
</dbReference>
<evidence type="ECO:0000313" key="5">
    <source>
        <dbReference type="Proteomes" id="UP000694700"/>
    </source>
</evidence>
<name>A0A8C1XRW5_CYPCA</name>
<dbReference type="Ensembl" id="ENSCCRT00015087878.1">
    <property type="protein sequence ID" value="ENSCCRP00015085110.1"/>
    <property type="gene ID" value="ENSCCRG00015034344.1"/>
</dbReference>
<evidence type="ECO:0000256" key="1">
    <source>
        <dbReference type="SAM" id="MobiDB-lite"/>
    </source>
</evidence>
<feature type="domain" description="HAT C-terminal dimerisation" evidence="2">
    <location>
        <begin position="665"/>
        <end position="724"/>
    </location>
</feature>
<evidence type="ECO:0000259" key="2">
    <source>
        <dbReference type="Pfam" id="PF05699"/>
    </source>
</evidence>
<organism evidence="4 5">
    <name type="scientific">Cyprinus carpio</name>
    <name type="common">Common carp</name>
    <dbReference type="NCBI Taxonomy" id="7962"/>
    <lineage>
        <taxon>Eukaryota</taxon>
        <taxon>Metazoa</taxon>
        <taxon>Chordata</taxon>
        <taxon>Craniata</taxon>
        <taxon>Vertebrata</taxon>
        <taxon>Euteleostomi</taxon>
        <taxon>Actinopterygii</taxon>
        <taxon>Neopterygii</taxon>
        <taxon>Teleostei</taxon>
        <taxon>Ostariophysi</taxon>
        <taxon>Cypriniformes</taxon>
        <taxon>Cyprinidae</taxon>
        <taxon>Cyprininae</taxon>
        <taxon>Cyprinus</taxon>
    </lineage>
</organism>
<dbReference type="PANTHER" id="PTHR45749">
    <property type="match status" value="1"/>
</dbReference>
<accession>A0A8C1XRW5</accession>
<feature type="compositionally biased region" description="Basic and acidic residues" evidence="1">
    <location>
        <begin position="20"/>
        <end position="29"/>
    </location>
</feature>
<dbReference type="InterPro" id="IPR008906">
    <property type="entry name" value="HATC_C_dom"/>
</dbReference>
<evidence type="ECO:0000259" key="3">
    <source>
        <dbReference type="Pfam" id="PF14291"/>
    </source>
</evidence>
<evidence type="ECO:0000313" key="4">
    <source>
        <dbReference type="Ensembl" id="ENSCCRP00015085110.1"/>
    </source>
</evidence>
<dbReference type="Pfam" id="PF05699">
    <property type="entry name" value="Dimer_Tnp_hAT"/>
    <property type="match status" value="1"/>
</dbReference>
<protein>
    <recommendedName>
        <fullName evidence="6">TTF-type domain-containing protein</fullName>
    </recommendedName>
</protein>
<reference evidence="4" key="1">
    <citation type="submission" date="2025-08" db="UniProtKB">
        <authorList>
            <consortium name="Ensembl"/>
        </authorList>
    </citation>
    <scope>IDENTIFICATION</scope>
</reference>
<dbReference type="PANTHER" id="PTHR45749:SF23">
    <property type="entry name" value="ZINC FINGER MYM-TYPE PROTEIN 1-LIKE"/>
    <property type="match status" value="1"/>
</dbReference>
<evidence type="ECO:0008006" key="6">
    <source>
        <dbReference type="Google" id="ProtNLM"/>
    </source>
</evidence>
<feature type="domain" description="DUF4371" evidence="3">
    <location>
        <begin position="164"/>
        <end position="359"/>
    </location>
</feature>
<dbReference type="AlphaFoldDB" id="A0A8C1XRW5"/>
<dbReference type="InterPro" id="IPR012337">
    <property type="entry name" value="RNaseH-like_sf"/>
</dbReference>
<proteinExistence type="predicted"/>